<evidence type="ECO:0000256" key="8">
    <source>
        <dbReference type="NCBIfam" id="TIGR00517"/>
    </source>
</evidence>
<keyword evidence="12" id="KW-1185">Reference proteome</keyword>
<dbReference type="RefSeq" id="WP_075756419.1">
    <property type="nucleotide sequence ID" value="NZ_CP146991.1"/>
</dbReference>
<accession>A0ABM9W080</accession>
<keyword evidence="1 7" id="KW-0596">Phosphopantetheine</keyword>
<keyword evidence="6 7" id="KW-0275">Fatty acid biosynthesis</keyword>
<evidence type="ECO:0000256" key="3">
    <source>
        <dbReference type="ARBA" id="ARBA00022553"/>
    </source>
</evidence>
<keyword evidence="4 7" id="KW-0276">Fatty acid metabolism</keyword>
<evidence type="ECO:0000256" key="4">
    <source>
        <dbReference type="ARBA" id="ARBA00022832"/>
    </source>
</evidence>
<dbReference type="EMBL" id="FCOW01000004">
    <property type="protein sequence ID" value="CVK18500.1"/>
    <property type="molecule type" value="Genomic_DNA"/>
</dbReference>
<evidence type="ECO:0000313" key="12">
    <source>
        <dbReference type="Proteomes" id="UP000245702"/>
    </source>
</evidence>
<evidence type="ECO:0000256" key="7">
    <source>
        <dbReference type="HAMAP-Rule" id="MF_01217"/>
    </source>
</evidence>
<evidence type="ECO:0000256" key="6">
    <source>
        <dbReference type="ARBA" id="ARBA00023160"/>
    </source>
</evidence>
<dbReference type="PROSITE" id="PS00012">
    <property type="entry name" value="PHOSPHOPANTETHEINE"/>
    <property type="match status" value="1"/>
</dbReference>
<comment type="caution">
    <text evidence="11">The sequence shown here is derived from an EMBL/GenBank/DDBJ whole genome shotgun (WGS) entry which is preliminary data.</text>
</comment>
<dbReference type="Gene3D" id="1.10.1200.10">
    <property type="entry name" value="ACP-like"/>
    <property type="match status" value="1"/>
</dbReference>
<keyword evidence="2 7" id="KW-0444">Lipid biosynthesis</keyword>
<comment type="pathway">
    <text evidence="7 9">Lipid metabolism; fatty acid biosynthesis.</text>
</comment>
<dbReference type="Pfam" id="PF00550">
    <property type="entry name" value="PP-binding"/>
    <property type="match status" value="1"/>
</dbReference>
<comment type="PTM">
    <text evidence="9">4'-phosphopantetheine is transferred from CoA to a specific serine of apo-ACP by acpS.</text>
</comment>
<dbReference type="PANTHER" id="PTHR20863:SF76">
    <property type="entry name" value="CARRIER DOMAIN-CONTAINING PROTEIN"/>
    <property type="match status" value="1"/>
</dbReference>
<comment type="subcellular location">
    <subcellularLocation>
        <location evidence="7">Cytoplasm</location>
    </subcellularLocation>
</comment>
<evidence type="ECO:0000256" key="9">
    <source>
        <dbReference type="RuleBase" id="RU003545"/>
    </source>
</evidence>
<evidence type="ECO:0000313" key="11">
    <source>
        <dbReference type="EMBL" id="CVK18500.1"/>
    </source>
</evidence>
<keyword evidence="3 7" id="KW-0597">Phosphoprotein</keyword>
<dbReference type="InterPro" id="IPR036736">
    <property type="entry name" value="ACP-like_sf"/>
</dbReference>
<evidence type="ECO:0000256" key="5">
    <source>
        <dbReference type="ARBA" id="ARBA00023098"/>
    </source>
</evidence>
<protein>
    <recommendedName>
        <fullName evidence="7 8">Acyl carrier protein</fullName>
        <shortName evidence="7">ACP</shortName>
    </recommendedName>
</protein>
<comment type="function">
    <text evidence="7 9">Carrier of the growing fatty acid chain in fatty acid biosynthesis.</text>
</comment>
<dbReference type="SUPFAM" id="SSF47336">
    <property type="entry name" value="ACP-like"/>
    <property type="match status" value="1"/>
</dbReference>
<organism evidence="11 12">
    <name type="scientific">Sporomusa sphaeroides DSM 2875</name>
    <dbReference type="NCBI Taxonomy" id="1337886"/>
    <lineage>
        <taxon>Bacteria</taxon>
        <taxon>Bacillati</taxon>
        <taxon>Bacillota</taxon>
        <taxon>Negativicutes</taxon>
        <taxon>Selenomonadales</taxon>
        <taxon>Sporomusaceae</taxon>
        <taxon>Sporomusa</taxon>
    </lineage>
</organism>
<dbReference type="NCBIfam" id="NF002148">
    <property type="entry name" value="PRK00982.1-2"/>
    <property type="match status" value="1"/>
</dbReference>
<evidence type="ECO:0000256" key="2">
    <source>
        <dbReference type="ARBA" id="ARBA00022516"/>
    </source>
</evidence>
<feature type="modified residue" description="O-(pantetheine 4'-phosphoryl)serine" evidence="7">
    <location>
        <position position="35"/>
    </location>
</feature>
<keyword evidence="7" id="KW-0963">Cytoplasm</keyword>
<name>A0ABM9W080_9FIRM</name>
<dbReference type="PROSITE" id="PS50075">
    <property type="entry name" value="CARRIER"/>
    <property type="match status" value="1"/>
</dbReference>
<dbReference type="PANTHER" id="PTHR20863">
    <property type="entry name" value="ACYL CARRIER PROTEIN"/>
    <property type="match status" value="1"/>
</dbReference>
<evidence type="ECO:0000259" key="10">
    <source>
        <dbReference type="PROSITE" id="PS50075"/>
    </source>
</evidence>
<gene>
    <name evidence="11" type="primary">acpP_2</name>
    <name evidence="7" type="synonym">acpP</name>
    <name evidence="11" type="ORF">SSPH_01138</name>
</gene>
<evidence type="ECO:0000256" key="1">
    <source>
        <dbReference type="ARBA" id="ARBA00022450"/>
    </source>
</evidence>
<sequence length="77" mass="8551">MTTFEKVKELIVGQLGCDPAEVTKKAKLDDLGADSLDLVELVMEIEEEYSIEIPDNEALDLIGKPIGDIVKYIDQNK</sequence>
<dbReference type="Proteomes" id="UP000245702">
    <property type="component" value="Unassembled WGS sequence"/>
</dbReference>
<dbReference type="HAMAP" id="MF_01217">
    <property type="entry name" value="Acyl_carrier"/>
    <property type="match status" value="1"/>
</dbReference>
<keyword evidence="5 7" id="KW-0443">Lipid metabolism</keyword>
<dbReference type="InterPro" id="IPR003231">
    <property type="entry name" value="ACP"/>
</dbReference>
<dbReference type="InterPro" id="IPR006162">
    <property type="entry name" value="Ppantetheine_attach_site"/>
</dbReference>
<reference evidence="11 12" key="1">
    <citation type="submission" date="2016-01" db="EMBL/GenBank/DDBJ databases">
        <authorList>
            <person name="Brown R."/>
        </authorList>
    </citation>
    <scope>NUCLEOTIDE SEQUENCE [LARGE SCALE GENOMIC DNA]</scope>
    <source>
        <strain evidence="11">Sporomusa sphaeroides DSM 2875</strain>
    </source>
</reference>
<comment type="PTM">
    <text evidence="7">4'-phosphopantetheine is transferred from CoA to a specific serine of apo-ACP by AcpS. This modification is essential for activity because fatty acids are bound in thioester linkage to the sulfhydryl of the prosthetic group.</text>
</comment>
<dbReference type="InterPro" id="IPR009081">
    <property type="entry name" value="PP-bd_ACP"/>
</dbReference>
<dbReference type="NCBIfam" id="TIGR00517">
    <property type="entry name" value="acyl_carrier"/>
    <property type="match status" value="1"/>
</dbReference>
<feature type="domain" description="Carrier" evidence="10">
    <location>
        <begin position="1"/>
        <end position="77"/>
    </location>
</feature>
<dbReference type="NCBIfam" id="NF002150">
    <property type="entry name" value="PRK00982.1-4"/>
    <property type="match status" value="1"/>
</dbReference>
<proteinExistence type="inferred from homology"/>
<comment type="similarity">
    <text evidence="7">Belongs to the acyl carrier protein (ACP) family.</text>
</comment>